<dbReference type="EMBL" id="AB438029">
    <property type="protein sequence ID" value="BAG49051.1"/>
    <property type="molecule type" value="Genomic_RNA"/>
</dbReference>
<reference evidence="1 2" key="1">
    <citation type="journal article" date="2009" name="Virus Res.">
        <title>A novel mycovirus associated with four double-stranded RNAs affects host fungal growth in Alternaria alternata.</title>
        <authorList>
            <person name="Aoki N."/>
            <person name="Moriyama H."/>
            <person name="Kodama M."/>
            <person name="Arie T."/>
            <person name="Teraoka T."/>
            <person name="Fukuhara T."/>
        </authorList>
    </citation>
    <scope>NUCLEOTIDE SEQUENCE [LARGE SCALE GENOMIC DNA]</scope>
</reference>
<evidence type="ECO:0000313" key="1">
    <source>
        <dbReference type="EMBL" id="BAG49051.1"/>
    </source>
</evidence>
<dbReference type="Proteomes" id="UP000243087">
    <property type="component" value="Genome"/>
</dbReference>
<name>B3IXK4_9VIRU</name>
<keyword evidence="2" id="KW-1185">Reference proteome</keyword>
<protein>
    <submittedName>
        <fullName evidence="1">Uncharacterized protein</fullName>
    </submittedName>
</protein>
<dbReference type="KEGG" id="vg:6391324"/>
<organism evidence="1 2">
    <name type="scientific">Alternaria alternata virus 1</name>
    <dbReference type="NCBI Taxonomy" id="483537"/>
    <lineage>
        <taxon>Viruses</taxon>
        <taxon>Riboviria</taxon>
        <taxon>Orthornavirae</taxon>
        <taxon>Duplornaviricota</taxon>
        <taxon>Chrymotiviricetes</taxon>
        <taxon>Ghabrivirales</taxon>
        <taxon>Gammatotivirineae</taxon>
        <taxon>Alternaviridae</taxon>
        <taxon>Alternavirus</taxon>
        <taxon>Alternavirus alternariae</taxon>
    </lineage>
</organism>
<dbReference type="GeneID" id="6391324"/>
<proteinExistence type="predicted"/>
<accession>B3IXK4</accession>
<sequence length="393" mass="40983">MFDSFCSFPAFVPFVLDDFSGRVSAPALLTVQATGGMKDGRQMATASIAFSGAVPSVDALDDDTLSCGVGRYIHHVHVDKVSFCGGAVCDKETCCSGCGVSSVRPDPEGGFFSSASLGALVSAGLVEAGLEDERCTVMVSFGGLRIPLDATGGVVPHSRALDEAALGVFLPPPQTSDPGDVAVPNEPCDEEIKTLADGLLSHAVELGMPEQAAEASVVVPLPPPPPDPEDLPGSAMNLGTLGGVLAAIADGSLVREIKTYDPPAGGFEGPRSEVLERRLQWLNALGSLSDSCYSVVADAGWYRLLLPFAHWQKQLGLLSGREMDLLLGGLSRVKDPRLRADRYLHFLRTVVGASAGGVGDPPWAYGSVANFQVGMYRLLWPARGAKVGVGTSA</sequence>
<dbReference type="RefSeq" id="YP_001976152.1">
    <property type="nucleotide sequence ID" value="NC_010991.1"/>
</dbReference>
<evidence type="ECO:0000313" key="2">
    <source>
        <dbReference type="Proteomes" id="UP000243087"/>
    </source>
</evidence>